<dbReference type="EMBL" id="AE006470">
    <property type="protein sequence ID" value="AAM72696.1"/>
    <property type="molecule type" value="Genomic_DNA"/>
</dbReference>
<proteinExistence type="predicted"/>
<keyword evidence="2" id="KW-1185">Reference proteome</keyword>
<gene>
    <name evidence="1" type="ordered locus">CT1469</name>
</gene>
<dbReference type="KEGG" id="cte:CT1469"/>
<evidence type="ECO:0000313" key="2">
    <source>
        <dbReference type="Proteomes" id="UP000001007"/>
    </source>
</evidence>
<dbReference type="Proteomes" id="UP000001007">
    <property type="component" value="Chromosome"/>
</dbReference>
<evidence type="ECO:0000313" key="1">
    <source>
        <dbReference type="EMBL" id="AAM72696.1"/>
    </source>
</evidence>
<dbReference type="STRING" id="194439.CT1469"/>
<reference evidence="1 2" key="1">
    <citation type="journal article" date="2002" name="Proc. Natl. Acad. Sci. U.S.A.">
        <title>The complete genome sequence of Chlorobium tepidum TLS, a photosynthetic, anaerobic, green-sulfur bacterium.</title>
        <authorList>
            <person name="Eisen J.A."/>
            <person name="Nelson K.E."/>
            <person name="Paulsen I.T."/>
            <person name="Heidelberg J.F."/>
            <person name="Wu M."/>
            <person name="Dodson R.J."/>
            <person name="Deboy R."/>
            <person name="Gwinn M.L."/>
            <person name="Nelson W.C."/>
            <person name="Haft D.H."/>
            <person name="Hickey E.K."/>
            <person name="Peterson J.D."/>
            <person name="Durkin A.S."/>
            <person name="Kolonay J.L."/>
            <person name="Yang F."/>
            <person name="Holt I."/>
            <person name="Umayam L.A."/>
            <person name="Mason T."/>
            <person name="Brenner M."/>
            <person name="Shea T.P."/>
            <person name="Parksey D."/>
            <person name="Nierman W.C."/>
            <person name="Feldblyum T.V."/>
            <person name="Hansen C.L."/>
            <person name="Craven M.B."/>
            <person name="Radune D."/>
            <person name="Vamathevan J."/>
            <person name="Khouri H."/>
            <person name="White O."/>
            <person name="Gruber T.M."/>
            <person name="Ketchum K.A."/>
            <person name="Venter J.C."/>
            <person name="Tettelin H."/>
            <person name="Bryant D.A."/>
            <person name="Fraser C.M."/>
        </authorList>
    </citation>
    <scope>NUCLEOTIDE SEQUENCE [LARGE SCALE GENOMIC DNA]</scope>
    <source>
        <strain evidence="2">ATCC 49652 / DSM 12025 / NBRC 103806 / TLS</strain>
    </source>
</reference>
<dbReference type="AlphaFoldDB" id="Q8KCF3"/>
<name>Q8KCF3_CHLTE</name>
<protein>
    <submittedName>
        <fullName evidence="1">Uncharacterized protein</fullName>
    </submittedName>
</protein>
<dbReference type="HOGENOM" id="CLU_3364070_0_0_10"/>
<organism evidence="1 2">
    <name type="scientific">Chlorobaculum tepidum (strain ATCC 49652 / DSM 12025 / NBRC 103806 / TLS)</name>
    <name type="common">Chlorobium tepidum</name>
    <dbReference type="NCBI Taxonomy" id="194439"/>
    <lineage>
        <taxon>Bacteria</taxon>
        <taxon>Pseudomonadati</taxon>
        <taxon>Chlorobiota</taxon>
        <taxon>Chlorobiia</taxon>
        <taxon>Chlorobiales</taxon>
        <taxon>Chlorobiaceae</taxon>
        <taxon>Chlorobaculum</taxon>
    </lineage>
</organism>
<accession>Q8KCF3</accession>
<dbReference type="EnsemblBacteria" id="AAM72696">
    <property type="protein sequence ID" value="AAM72696"/>
    <property type="gene ID" value="CT1469"/>
</dbReference>
<sequence>MLVLVTMKGCVYIADMWSDYYQISHMPGGMEWVSL</sequence>